<dbReference type="EMBL" id="LDIR01000001">
    <property type="protein sequence ID" value="OCL93447.1"/>
    <property type="molecule type" value="Genomic_DNA"/>
</dbReference>
<protein>
    <submittedName>
        <fullName evidence="1">Uncharacterized protein</fullName>
    </submittedName>
</protein>
<comment type="caution">
    <text evidence="1">The sequence shown here is derived from an EMBL/GenBank/DDBJ whole genome shotgun (WGS) entry which is preliminary data.</text>
</comment>
<dbReference type="RefSeq" id="WP_066179049.1">
    <property type="nucleotide sequence ID" value="NZ_LDIR01000001.1"/>
</dbReference>
<gene>
    <name evidence="1" type="ORF">AAX28_00990</name>
</gene>
<accession>A0ABX2YJN5</accession>
<evidence type="ECO:0000313" key="2">
    <source>
        <dbReference type="Proteomes" id="UP000093159"/>
    </source>
</evidence>
<sequence>MYTATIIRNFRDVRTTTPKVLLLNIKDENGQLFRDHCWVTITDLLEKFIPLKNHIKKKIMFDAKIKNYQTIGPEKQTLTSFKDICLLKQTKGSI</sequence>
<keyword evidence="2" id="KW-1185">Reference proteome</keyword>
<dbReference type="Proteomes" id="UP000093159">
    <property type="component" value="Unassembled WGS sequence"/>
</dbReference>
<evidence type="ECO:0000313" key="1">
    <source>
        <dbReference type="EMBL" id="OCL93447.1"/>
    </source>
</evidence>
<reference evidence="1 2" key="1">
    <citation type="submission" date="2015-05" db="EMBL/GenBank/DDBJ databases">
        <authorList>
            <person name="Rovetto F."/>
            <person name="Cocolin L."/>
            <person name="Illeghems K."/>
            <person name="Van Nieuwerburgh F."/>
            <person name="Houf K."/>
        </authorList>
    </citation>
    <scope>NUCLEOTIDE SEQUENCE [LARGE SCALE GENOMIC DNA]</scope>
    <source>
        <strain evidence="1 2">117434</strain>
    </source>
</reference>
<organism evidence="1 2">
    <name type="scientific">Arcobacter porcinus</name>
    <dbReference type="NCBI Taxonomy" id="1935204"/>
    <lineage>
        <taxon>Bacteria</taxon>
        <taxon>Pseudomonadati</taxon>
        <taxon>Campylobacterota</taxon>
        <taxon>Epsilonproteobacteria</taxon>
        <taxon>Campylobacterales</taxon>
        <taxon>Arcobacteraceae</taxon>
        <taxon>Arcobacter</taxon>
    </lineage>
</organism>
<proteinExistence type="predicted"/>
<name>A0ABX2YJN5_9BACT</name>